<dbReference type="Proteomes" id="UP000284706">
    <property type="component" value="Unassembled WGS sequence"/>
</dbReference>
<organism evidence="2 3">
    <name type="scientific">Gymnopilus dilepis</name>
    <dbReference type="NCBI Taxonomy" id="231916"/>
    <lineage>
        <taxon>Eukaryota</taxon>
        <taxon>Fungi</taxon>
        <taxon>Dikarya</taxon>
        <taxon>Basidiomycota</taxon>
        <taxon>Agaricomycotina</taxon>
        <taxon>Agaricomycetes</taxon>
        <taxon>Agaricomycetidae</taxon>
        <taxon>Agaricales</taxon>
        <taxon>Agaricineae</taxon>
        <taxon>Hymenogastraceae</taxon>
        <taxon>Gymnopilus</taxon>
    </lineage>
</organism>
<evidence type="ECO:0000313" key="2">
    <source>
        <dbReference type="EMBL" id="PPQ75813.1"/>
    </source>
</evidence>
<dbReference type="InParanoid" id="A0A409WBD7"/>
<proteinExistence type="predicted"/>
<gene>
    <name evidence="2" type="ORF">CVT26_001463</name>
</gene>
<sequence>MDLVLGIFDELTFDSYTMVVYTGPGRRGGLTKSQTTTPKRDVHQQTLFRPWLATGIAMIQQIAEQWCEGGTDTRREPGGVARSENFGMDISEQSGEFTMVSDR</sequence>
<dbReference type="AlphaFoldDB" id="A0A409WBD7"/>
<evidence type="ECO:0000256" key="1">
    <source>
        <dbReference type="SAM" id="MobiDB-lite"/>
    </source>
</evidence>
<name>A0A409WBD7_9AGAR</name>
<protein>
    <submittedName>
        <fullName evidence="2">Uncharacterized protein</fullName>
    </submittedName>
</protein>
<reference evidence="2 3" key="1">
    <citation type="journal article" date="2018" name="Evol. Lett.">
        <title>Horizontal gene cluster transfer increased hallucinogenic mushroom diversity.</title>
        <authorList>
            <person name="Reynolds H.T."/>
            <person name="Vijayakumar V."/>
            <person name="Gluck-Thaler E."/>
            <person name="Korotkin H.B."/>
            <person name="Matheny P.B."/>
            <person name="Slot J.C."/>
        </authorList>
    </citation>
    <scope>NUCLEOTIDE SEQUENCE [LARGE SCALE GENOMIC DNA]</scope>
    <source>
        <strain evidence="2 3">SRW20</strain>
    </source>
</reference>
<keyword evidence="3" id="KW-1185">Reference proteome</keyword>
<feature type="region of interest" description="Disordered" evidence="1">
    <location>
        <begin position="70"/>
        <end position="103"/>
    </location>
</feature>
<evidence type="ECO:0000313" key="3">
    <source>
        <dbReference type="Proteomes" id="UP000284706"/>
    </source>
</evidence>
<comment type="caution">
    <text evidence="2">The sequence shown here is derived from an EMBL/GenBank/DDBJ whole genome shotgun (WGS) entry which is preliminary data.</text>
</comment>
<accession>A0A409WBD7</accession>
<dbReference type="EMBL" id="NHYE01005226">
    <property type="protein sequence ID" value="PPQ75813.1"/>
    <property type="molecule type" value="Genomic_DNA"/>
</dbReference>